<evidence type="ECO:0000313" key="3">
    <source>
        <dbReference type="Proteomes" id="UP000716291"/>
    </source>
</evidence>
<dbReference type="AlphaFoldDB" id="A0A9P7BTQ2"/>
<sequence length="912" mass="103514">MFRLLARRALRHSVKCSQVSCLIYRQKHSAKLVPPIVQFQAKDIIELDTPELNVLDPAAIISKNIIQIPDINVGDYVEVFSNGQYSGMVIGQKRSSGNLQQLTILLRNGKRYTARSDSVAFIVPSFHTLPEVSQICSERLDLNNIDSQGLLQNVPKEYSRAIYQYQGSLRLNKALAHEKLESLYEHFCQPGSDIISLDNLTSFVFGSADTTSLQRHVTFLHLASDNVHFTPATSKIGSEEWKLRSKEDSDLISQIITSIRTRDKSYSDFLSRAKSLLEFYNAHADPVLGTFSQSALDMVPQYVKPTATDKRFIDFITNWIRSPRVITASPYEVFVPTILKALKYYDNLFFDKPLAIRFLKEIGMFKPWDNVYLLQDGAVAEEFFWTDRAKENDKKMHQYATAFLSGNDKRLKKDDPCDSIRHDFGELPVYTIDDPSAKEIDDGVSIERIPEENAAWLHVHIADPTTYISPTHELSQLIQQKVQTLYLPERHFPMLPEALSSQKFSLGSTAQKNAKGSQYAMSFSTKIDSQGNLLDYKVRPSLVKNINKIYYDDLDEILLKKVTMVHDPLFSSSKTFSHPSDAAFTTKVQKSNKQKSTVSAHYENDLLDIFDLANKHLSARTRNGALFFGQPSPSIGLLEPLDLPRLHFTKPEYVSSLPPLRVSLDKFQFSPARQMVAETMIIGGRVASLFAKENNVNILFRSQNWNPNASPEELSLREELFAARDPETGWVKYQDMVKFVQILPPALLSTTPDLPHVTMGIEGGYTKATSPLRRFTDVLVHWQLKARLLNEKAPFSKEHLDMMIPELETRGKRLAALQKQSTQFWVVNLLHRMSADSFLRDMEWNCIVSLPSKIAQTELGGVMEVATGTLLDLGIRARIEKLKRNVETGEIIKVRISSIEQLKGRITLEMIE</sequence>
<dbReference type="GO" id="GO:0003723">
    <property type="term" value="F:RNA binding"/>
    <property type="evidence" value="ECO:0007669"/>
    <property type="project" value="InterPro"/>
</dbReference>
<proteinExistence type="predicted"/>
<keyword evidence="3" id="KW-1185">Reference proteome</keyword>
<dbReference type="SUPFAM" id="SSF50249">
    <property type="entry name" value="Nucleic acid-binding proteins"/>
    <property type="match status" value="1"/>
</dbReference>
<dbReference type="InterPro" id="IPR050180">
    <property type="entry name" value="RNR_Ribonuclease"/>
</dbReference>
<dbReference type="EMBL" id="JAANQT010000492">
    <property type="protein sequence ID" value="KAG1310559.1"/>
    <property type="molecule type" value="Genomic_DNA"/>
</dbReference>
<organism evidence="2 3">
    <name type="scientific">Rhizopus oryzae</name>
    <name type="common">Mucormycosis agent</name>
    <name type="synonym">Rhizopus arrhizus var. delemar</name>
    <dbReference type="NCBI Taxonomy" id="64495"/>
    <lineage>
        <taxon>Eukaryota</taxon>
        <taxon>Fungi</taxon>
        <taxon>Fungi incertae sedis</taxon>
        <taxon>Mucoromycota</taxon>
        <taxon>Mucoromycotina</taxon>
        <taxon>Mucoromycetes</taxon>
        <taxon>Mucorales</taxon>
        <taxon>Mucorineae</taxon>
        <taxon>Rhizopodaceae</taxon>
        <taxon>Rhizopus</taxon>
    </lineage>
</organism>
<dbReference type="SMART" id="SM00955">
    <property type="entry name" value="RNB"/>
    <property type="match status" value="1"/>
</dbReference>
<dbReference type="InterPro" id="IPR001900">
    <property type="entry name" value="RNase_II/R"/>
</dbReference>
<dbReference type="GO" id="GO:0000175">
    <property type="term" value="F:3'-5'-RNA exonuclease activity"/>
    <property type="evidence" value="ECO:0007669"/>
    <property type="project" value="TreeGrafter"/>
</dbReference>
<dbReference type="PANTHER" id="PTHR23355">
    <property type="entry name" value="RIBONUCLEASE"/>
    <property type="match status" value="1"/>
</dbReference>
<dbReference type="Pfam" id="PF00773">
    <property type="entry name" value="RNB"/>
    <property type="match status" value="1"/>
</dbReference>
<dbReference type="PANTHER" id="PTHR23355:SF65">
    <property type="entry name" value="EXORIBONUCLEASE CYT-4, PUTATIVE (AFU_ORTHOLOGUE AFUA_7G01550)-RELATED"/>
    <property type="match status" value="1"/>
</dbReference>
<dbReference type="InterPro" id="IPR012340">
    <property type="entry name" value="NA-bd_OB-fold"/>
</dbReference>
<name>A0A9P7BTQ2_RHIOR</name>
<dbReference type="Proteomes" id="UP000716291">
    <property type="component" value="Unassembled WGS sequence"/>
</dbReference>
<evidence type="ECO:0000313" key="2">
    <source>
        <dbReference type="EMBL" id="KAG1310559.1"/>
    </source>
</evidence>
<gene>
    <name evidence="2" type="ORF">G6F64_004474</name>
</gene>
<accession>A0A9P7BTQ2</accession>
<comment type="caution">
    <text evidence="2">The sequence shown here is derived from an EMBL/GenBank/DDBJ whole genome shotgun (WGS) entry which is preliminary data.</text>
</comment>
<dbReference type="GO" id="GO:0000932">
    <property type="term" value="C:P-body"/>
    <property type="evidence" value="ECO:0007669"/>
    <property type="project" value="TreeGrafter"/>
</dbReference>
<feature type="domain" description="RNB" evidence="1">
    <location>
        <begin position="421"/>
        <end position="790"/>
    </location>
</feature>
<dbReference type="OrthoDB" id="2285229at2759"/>
<evidence type="ECO:0000259" key="1">
    <source>
        <dbReference type="SMART" id="SM00955"/>
    </source>
</evidence>
<dbReference type="GO" id="GO:0006402">
    <property type="term" value="P:mRNA catabolic process"/>
    <property type="evidence" value="ECO:0007669"/>
    <property type="project" value="TreeGrafter"/>
</dbReference>
<reference evidence="2" key="1">
    <citation type="journal article" date="2020" name="Microb. Genom.">
        <title>Genetic diversity of clinical and environmental Mucorales isolates obtained from an investigation of mucormycosis cases among solid organ transplant recipients.</title>
        <authorList>
            <person name="Nguyen M.H."/>
            <person name="Kaul D."/>
            <person name="Muto C."/>
            <person name="Cheng S.J."/>
            <person name="Richter R.A."/>
            <person name="Bruno V.M."/>
            <person name="Liu G."/>
            <person name="Beyhan S."/>
            <person name="Sundermann A.J."/>
            <person name="Mounaud S."/>
            <person name="Pasculle A.W."/>
            <person name="Nierman W.C."/>
            <person name="Driscoll E."/>
            <person name="Cumbie R."/>
            <person name="Clancy C.J."/>
            <person name="Dupont C.L."/>
        </authorList>
    </citation>
    <scope>NUCLEOTIDE SEQUENCE</scope>
    <source>
        <strain evidence="2">GL11</strain>
    </source>
</reference>
<protein>
    <recommendedName>
        <fullName evidence="1">RNB domain-containing protein</fullName>
    </recommendedName>
</protein>